<evidence type="ECO:0000256" key="8">
    <source>
        <dbReference type="ARBA" id="ARBA00023204"/>
    </source>
</evidence>
<dbReference type="InterPro" id="IPR029060">
    <property type="entry name" value="PIN-like_dom_sf"/>
</dbReference>
<reference evidence="12 13" key="1">
    <citation type="journal article" date="2017" name="Nature">
        <title>The Apostasia genome and the evolution of orchids.</title>
        <authorList>
            <person name="Zhang G.Q."/>
            <person name="Liu K.W."/>
            <person name="Li Z."/>
            <person name="Lohaus R."/>
            <person name="Hsiao Y.Y."/>
            <person name="Niu S.C."/>
            <person name="Wang J.Y."/>
            <person name="Lin Y.C."/>
            <person name="Xu Q."/>
            <person name="Chen L.J."/>
            <person name="Yoshida K."/>
            <person name="Fujiwara S."/>
            <person name="Wang Z.W."/>
            <person name="Zhang Y.Q."/>
            <person name="Mitsuda N."/>
            <person name="Wang M."/>
            <person name="Liu G.H."/>
            <person name="Pecoraro L."/>
            <person name="Huang H.X."/>
            <person name="Xiao X.J."/>
            <person name="Lin M."/>
            <person name="Wu X.Y."/>
            <person name="Wu W.L."/>
            <person name="Chen Y.Y."/>
            <person name="Chang S.B."/>
            <person name="Sakamoto S."/>
            <person name="Ohme-Takagi M."/>
            <person name="Yagi M."/>
            <person name="Zeng S.J."/>
            <person name="Shen C.Y."/>
            <person name="Yeh C.M."/>
            <person name="Luo Y.B."/>
            <person name="Tsai W.C."/>
            <person name="Van de Peer Y."/>
            <person name="Liu Z.J."/>
        </authorList>
    </citation>
    <scope>NUCLEOTIDE SEQUENCE [LARGE SCALE GENOMIC DNA]</scope>
    <source>
        <strain evidence="13">cv. Shenzhen</strain>
        <tissue evidence="12">Stem</tissue>
    </source>
</reference>
<dbReference type="GO" id="GO:0046872">
    <property type="term" value="F:metal ion binding"/>
    <property type="evidence" value="ECO:0007669"/>
    <property type="project" value="UniProtKB-KW"/>
</dbReference>
<evidence type="ECO:0000256" key="10">
    <source>
        <dbReference type="SAM" id="MobiDB-lite"/>
    </source>
</evidence>
<dbReference type="GO" id="GO:0003677">
    <property type="term" value="F:DNA binding"/>
    <property type="evidence" value="ECO:0007669"/>
    <property type="project" value="InterPro"/>
</dbReference>
<dbReference type="InterPro" id="IPR006084">
    <property type="entry name" value="XPG/Rad2"/>
</dbReference>
<dbReference type="EC" id="3.1.-.-" evidence="12"/>
<dbReference type="FunFam" id="1.10.150.20:FF:000030">
    <property type="entry name" value="Flap endonuclease GEN-like 1"/>
    <property type="match status" value="1"/>
</dbReference>
<dbReference type="Proteomes" id="UP000236161">
    <property type="component" value="Unassembled WGS sequence"/>
</dbReference>
<gene>
    <name evidence="12" type="primary">RAD</name>
    <name evidence="12" type="ORF">AXF42_Ash007112</name>
</gene>
<sequence>MERFLRGSGLELAVLSKQPEAAGGDGSQVARQRNRVFAKWVQECVELLEILGMPILKAQSEAEALCAQLNSDGHVHACITADSDAFLFGANCVIKCLRSNSKEPFECYYLSDIEAGLGLKRKQMIAMALLIGNDYSQGVPGIGVETALRFVKLFSEDVVLDRLGEVGKGYFHAYFGDIVSSLNDDLPAFQEGVVIARSPHCSICGHPGNKRAHEKIACQYCISVGSENCTLKSTGFKCNCSDCIKDCICRDKRKFENWQIKSCNMIAAVENFPNKEITGMYLNANHGIFNGGCDILLRWDRPKVEDLVDFLSFHQHWKPSYVRQRILPMLSTMFLREVASKSVEGLLLCDQYEFHSIDRVKIRYGQPCYLVKWKKAVHCLDNVICSISPTGLESEQTEPTVINESFGSFDDFDVPTVLMEDGCCFLVTEENIELVKAAFPKAVGKLLDEKRLKETESSQRKAMKSKASFRSPESKGDQLSITEFYRSTKVVTFLEPAKSTKKSSEEEDSSSRSQKVPPNLLDQKIPDPLSRSRKVPPNLLDQKIPKSVRRRLLFD</sequence>
<evidence type="ECO:0000259" key="11">
    <source>
        <dbReference type="SMART" id="SM00484"/>
    </source>
</evidence>
<dbReference type="OrthoDB" id="2959108at2759"/>
<proteinExistence type="inferred from homology"/>
<dbReference type="PANTHER" id="PTHR11081:SF59">
    <property type="entry name" value="FI23547P1"/>
    <property type="match status" value="1"/>
</dbReference>
<comment type="similarity">
    <text evidence="9">Belongs to the XPG/RAD2 endonuclease family. GEN subfamily.</text>
</comment>
<evidence type="ECO:0000313" key="13">
    <source>
        <dbReference type="Proteomes" id="UP000236161"/>
    </source>
</evidence>
<keyword evidence="8" id="KW-0234">DNA repair</keyword>
<feature type="domain" description="XPG-I" evidence="11">
    <location>
        <begin position="49"/>
        <end position="119"/>
    </location>
</feature>
<dbReference type="EMBL" id="KZ451886">
    <property type="protein sequence ID" value="PKA66414.1"/>
    <property type="molecule type" value="Genomic_DNA"/>
</dbReference>
<keyword evidence="7" id="KW-0460">Magnesium</keyword>
<dbReference type="PRINTS" id="PR00853">
    <property type="entry name" value="XPGRADSUPER"/>
</dbReference>
<dbReference type="PANTHER" id="PTHR11081">
    <property type="entry name" value="FLAP ENDONUCLEASE FAMILY MEMBER"/>
    <property type="match status" value="1"/>
</dbReference>
<dbReference type="AlphaFoldDB" id="A0A2I0BF61"/>
<comment type="cofactor">
    <cofactor evidence="1">
        <name>Mg(2+)</name>
        <dbReference type="ChEBI" id="CHEBI:18420"/>
    </cofactor>
</comment>
<evidence type="ECO:0000256" key="3">
    <source>
        <dbReference type="ARBA" id="ARBA00022723"/>
    </source>
</evidence>
<evidence type="ECO:0000256" key="2">
    <source>
        <dbReference type="ARBA" id="ARBA00022722"/>
    </source>
</evidence>
<keyword evidence="13" id="KW-1185">Reference proteome</keyword>
<evidence type="ECO:0000256" key="4">
    <source>
        <dbReference type="ARBA" id="ARBA00022759"/>
    </source>
</evidence>
<accession>A0A2I0BF61</accession>
<name>A0A2I0BF61_9ASPA</name>
<keyword evidence="6 12" id="KW-0378">Hydrolase</keyword>
<dbReference type="GO" id="GO:0009555">
    <property type="term" value="P:pollen development"/>
    <property type="evidence" value="ECO:0007669"/>
    <property type="project" value="TreeGrafter"/>
</dbReference>
<dbReference type="SUPFAM" id="SSF88723">
    <property type="entry name" value="PIN domain-like"/>
    <property type="match status" value="1"/>
</dbReference>
<protein>
    <submittedName>
        <fullName evidence="12">Flap endonuclease GEN-like 1</fullName>
        <ecNumber evidence="12">3.1.-.-</ecNumber>
    </submittedName>
</protein>
<dbReference type="STRING" id="1088818.A0A2I0BF61"/>
<dbReference type="Gene3D" id="3.40.50.1010">
    <property type="entry name" value="5'-nuclease"/>
    <property type="match status" value="1"/>
</dbReference>
<evidence type="ECO:0000256" key="6">
    <source>
        <dbReference type="ARBA" id="ARBA00022801"/>
    </source>
</evidence>
<keyword evidence="2" id="KW-0540">Nuclease</keyword>
<evidence type="ECO:0000256" key="9">
    <source>
        <dbReference type="ARBA" id="ARBA00038112"/>
    </source>
</evidence>
<keyword evidence="3" id="KW-0479">Metal-binding</keyword>
<keyword evidence="5" id="KW-0227">DNA damage</keyword>
<evidence type="ECO:0000256" key="5">
    <source>
        <dbReference type="ARBA" id="ARBA00022763"/>
    </source>
</evidence>
<dbReference type="SUPFAM" id="SSF47807">
    <property type="entry name" value="5' to 3' exonuclease, C-terminal subdomain"/>
    <property type="match status" value="1"/>
</dbReference>
<feature type="region of interest" description="Disordered" evidence="10">
    <location>
        <begin position="496"/>
        <end position="546"/>
    </location>
</feature>
<evidence type="ECO:0000313" key="12">
    <source>
        <dbReference type="EMBL" id="PKA66414.1"/>
    </source>
</evidence>
<organism evidence="12 13">
    <name type="scientific">Apostasia shenzhenica</name>
    <dbReference type="NCBI Taxonomy" id="1088818"/>
    <lineage>
        <taxon>Eukaryota</taxon>
        <taxon>Viridiplantae</taxon>
        <taxon>Streptophyta</taxon>
        <taxon>Embryophyta</taxon>
        <taxon>Tracheophyta</taxon>
        <taxon>Spermatophyta</taxon>
        <taxon>Magnoliopsida</taxon>
        <taxon>Liliopsida</taxon>
        <taxon>Asparagales</taxon>
        <taxon>Orchidaceae</taxon>
        <taxon>Apostasioideae</taxon>
        <taxon>Apostasia</taxon>
    </lineage>
</organism>
<dbReference type="GO" id="GO:0006281">
    <property type="term" value="P:DNA repair"/>
    <property type="evidence" value="ECO:0007669"/>
    <property type="project" value="UniProtKB-KW"/>
</dbReference>
<feature type="region of interest" description="Disordered" evidence="10">
    <location>
        <begin position="454"/>
        <end position="474"/>
    </location>
</feature>
<dbReference type="InterPro" id="IPR006086">
    <property type="entry name" value="XPG-I_dom"/>
</dbReference>
<dbReference type="GO" id="GO:0017108">
    <property type="term" value="F:5'-flap endonuclease activity"/>
    <property type="evidence" value="ECO:0007669"/>
    <property type="project" value="TreeGrafter"/>
</dbReference>
<dbReference type="Gene3D" id="1.10.150.20">
    <property type="entry name" value="5' to 3' exonuclease, C-terminal subdomain"/>
    <property type="match status" value="1"/>
</dbReference>
<keyword evidence="4 12" id="KW-0255">Endonuclease</keyword>
<dbReference type="SMART" id="SM00484">
    <property type="entry name" value="XPGI"/>
    <property type="match status" value="1"/>
</dbReference>
<dbReference type="InterPro" id="IPR008918">
    <property type="entry name" value="HhH2"/>
</dbReference>
<dbReference type="SMART" id="SM00279">
    <property type="entry name" value="HhH2"/>
    <property type="match status" value="1"/>
</dbReference>
<evidence type="ECO:0000256" key="7">
    <source>
        <dbReference type="ARBA" id="ARBA00022842"/>
    </source>
</evidence>
<dbReference type="Pfam" id="PF00867">
    <property type="entry name" value="XPG_I"/>
    <property type="match status" value="1"/>
</dbReference>
<dbReference type="InterPro" id="IPR036279">
    <property type="entry name" value="5-3_exonuclease_C_sf"/>
</dbReference>
<evidence type="ECO:0000256" key="1">
    <source>
        <dbReference type="ARBA" id="ARBA00001946"/>
    </source>
</evidence>